<sequence length="205" mass="23553">MDNSLLATHKWPRELSKDGHLSAWIVIEREAWALLQQRGHLNCPSSLAEPDFHAAYAWMVDQMCTAGLRPPEKNQTPWWVWVRRDRGQLSPYLEDLQGVLDPIVLALRLPAAEVVLSNFDTWHDVLNEGYIQSSDEDGIEFESLSEPLEIDRRLKASWTEIFQLDRQHGVSVSPMDISIQGCIWTLRQEYVLGVVPNDQLPLIEQ</sequence>
<evidence type="ECO:0008006" key="3">
    <source>
        <dbReference type="Google" id="ProtNLM"/>
    </source>
</evidence>
<protein>
    <recommendedName>
        <fullName evidence="3">DUF3841 domain-containing protein</fullName>
    </recommendedName>
</protein>
<accession>A0A241XRR7</accession>
<evidence type="ECO:0000313" key="2">
    <source>
        <dbReference type="Proteomes" id="UP000194857"/>
    </source>
</evidence>
<dbReference type="Pfam" id="PF12952">
    <property type="entry name" value="DUF3841"/>
    <property type="match status" value="1"/>
</dbReference>
<dbReference type="EMBL" id="NFFZ01000004">
    <property type="protein sequence ID" value="OTI63107.1"/>
    <property type="molecule type" value="Genomic_DNA"/>
</dbReference>
<gene>
    <name evidence="1" type="ORF">CAZ10_09730</name>
</gene>
<dbReference type="Proteomes" id="UP000194857">
    <property type="component" value="Unassembled WGS sequence"/>
</dbReference>
<reference evidence="1 2" key="1">
    <citation type="submission" date="2017-05" db="EMBL/GenBank/DDBJ databases">
        <authorList>
            <person name="Song R."/>
            <person name="Chenine A.L."/>
            <person name="Ruprecht R.M."/>
        </authorList>
    </citation>
    <scope>NUCLEOTIDE SEQUENCE [LARGE SCALE GENOMIC DNA]</scope>
    <source>
        <strain evidence="1 2">S567_C10_BS</strain>
    </source>
</reference>
<organism evidence="1 2">
    <name type="scientific">Pseudomonas aeruginosa</name>
    <dbReference type="NCBI Taxonomy" id="287"/>
    <lineage>
        <taxon>Bacteria</taxon>
        <taxon>Pseudomonadati</taxon>
        <taxon>Pseudomonadota</taxon>
        <taxon>Gammaproteobacteria</taxon>
        <taxon>Pseudomonadales</taxon>
        <taxon>Pseudomonadaceae</taxon>
        <taxon>Pseudomonas</taxon>
    </lineage>
</organism>
<evidence type="ECO:0000313" key="1">
    <source>
        <dbReference type="EMBL" id="OTI63107.1"/>
    </source>
</evidence>
<proteinExistence type="predicted"/>
<dbReference type="InterPro" id="IPR024211">
    <property type="entry name" value="DUF3841"/>
</dbReference>
<comment type="caution">
    <text evidence="1">The sequence shown here is derived from an EMBL/GenBank/DDBJ whole genome shotgun (WGS) entry which is preliminary data.</text>
</comment>
<name>A0A241XRR7_PSEAI</name>
<dbReference type="AlphaFoldDB" id="A0A241XRR7"/>